<gene>
    <name evidence="1" type="ORF">Scep_027896</name>
</gene>
<accession>A0AAP0HIZ6</accession>
<comment type="caution">
    <text evidence="1">The sequence shown here is derived from an EMBL/GenBank/DDBJ whole genome shotgun (WGS) entry which is preliminary data.</text>
</comment>
<dbReference type="AlphaFoldDB" id="A0AAP0HIZ6"/>
<keyword evidence="2" id="KW-1185">Reference proteome</keyword>
<protein>
    <submittedName>
        <fullName evidence="1">Uncharacterized protein</fullName>
    </submittedName>
</protein>
<dbReference type="EMBL" id="JBBNAG010000012">
    <property type="protein sequence ID" value="KAK9088814.1"/>
    <property type="molecule type" value="Genomic_DNA"/>
</dbReference>
<proteinExistence type="predicted"/>
<evidence type="ECO:0000313" key="1">
    <source>
        <dbReference type="EMBL" id="KAK9088814.1"/>
    </source>
</evidence>
<evidence type="ECO:0000313" key="2">
    <source>
        <dbReference type="Proteomes" id="UP001419268"/>
    </source>
</evidence>
<dbReference type="Proteomes" id="UP001419268">
    <property type="component" value="Unassembled WGS sequence"/>
</dbReference>
<sequence length="91" mass="10497">MYHESTFEPKTTFEQKEYKINATIAANELTLPLRVARRDPETRSSGIRQRESLKTRLQRKSEVVCGVKNSDSEDDDDDDSDCKVFVKKKGE</sequence>
<organism evidence="1 2">
    <name type="scientific">Stephania cephalantha</name>
    <dbReference type="NCBI Taxonomy" id="152367"/>
    <lineage>
        <taxon>Eukaryota</taxon>
        <taxon>Viridiplantae</taxon>
        <taxon>Streptophyta</taxon>
        <taxon>Embryophyta</taxon>
        <taxon>Tracheophyta</taxon>
        <taxon>Spermatophyta</taxon>
        <taxon>Magnoliopsida</taxon>
        <taxon>Ranunculales</taxon>
        <taxon>Menispermaceae</taxon>
        <taxon>Menispermoideae</taxon>
        <taxon>Cissampelideae</taxon>
        <taxon>Stephania</taxon>
    </lineage>
</organism>
<name>A0AAP0HIZ6_9MAGN</name>
<reference evidence="1 2" key="1">
    <citation type="submission" date="2024-01" db="EMBL/GenBank/DDBJ databases">
        <title>Genome assemblies of Stephania.</title>
        <authorList>
            <person name="Yang L."/>
        </authorList>
    </citation>
    <scope>NUCLEOTIDE SEQUENCE [LARGE SCALE GENOMIC DNA]</scope>
    <source>
        <strain evidence="1">JXDWG</strain>
        <tissue evidence="1">Leaf</tissue>
    </source>
</reference>